<reference evidence="2 3" key="1">
    <citation type="submission" date="2020-07" db="EMBL/GenBank/DDBJ databases">
        <title>Sequencing the genomes of 1000 actinobacteria strains.</title>
        <authorList>
            <person name="Klenk H.-P."/>
        </authorList>
    </citation>
    <scope>NUCLEOTIDE SEQUENCE [LARGE SCALE GENOMIC DNA]</scope>
    <source>
        <strain evidence="2 3">DSM 15131</strain>
    </source>
</reference>
<dbReference type="AlphaFoldDB" id="A0A7Y9ZLI7"/>
<evidence type="ECO:0000313" key="2">
    <source>
        <dbReference type="EMBL" id="NYI47046.1"/>
    </source>
</evidence>
<keyword evidence="1" id="KW-0812">Transmembrane</keyword>
<gene>
    <name evidence="2" type="ORF">BJ993_004126</name>
</gene>
<accession>A0A7Y9ZLI7</accession>
<proteinExistence type="predicted"/>
<comment type="caution">
    <text evidence="2">The sequence shown here is derived from an EMBL/GenBank/DDBJ whole genome shotgun (WGS) entry which is preliminary data.</text>
</comment>
<name>A0A7Y9ZLI7_9ACTN</name>
<feature type="transmembrane region" description="Helical" evidence="1">
    <location>
        <begin position="35"/>
        <end position="56"/>
    </location>
</feature>
<protein>
    <recommendedName>
        <fullName evidence="4">Transmembrane protein</fullName>
    </recommendedName>
</protein>
<keyword evidence="1" id="KW-1133">Transmembrane helix</keyword>
<evidence type="ECO:0000313" key="3">
    <source>
        <dbReference type="Proteomes" id="UP000562045"/>
    </source>
</evidence>
<evidence type="ECO:0008006" key="4">
    <source>
        <dbReference type="Google" id="ProtNLM"/>
    </source>
</evidence>
<feature type="transmembrane region" description="Helical" evidence="1">
    <location>
        <begin position="12"/>
        <end position="29"/>
    </location>
</feature>
<dbReference type="Proteomes" id="UP000562045">
    <property type="component" value="Unassembled WGS sequence"/>
</dbReference>
<keyword evidence="1" id="KW-0472">Membrane</keyword>
<sequence length="91" mass="10558">MRPWDTVSTRLHQSRWGLVALLMVIVIVTRDERGWWLLPLAVALLSGFWLPALAALREAPSAVRARQDERIERRQIAAARREIARHRGLFH</sequence>
<dbReference type="EMBL" id="JACBZM010000001">
    <property type="protein sequence ID" value="NYI47046.1"/>
    <property type="molecule type" value="Genomic_DNA"/>
</dbReference>
<organism evidence="2 3">
    <name type="scientific">Nocardioides aromaticivorans</name>
    <dbReference type="NCBI Taxonomy" id="200618"/>
    <lineage>
        <taxon>Bacteria</taxon>
        <taxon>Bacillati</taxon>
        <taxon>Actinomycetota</taxon>
        <taxon>Actinomycetes</taxon>
        <taxon>Propionibacteriales</taxon>
        <taxon>Nocardioidaceae</taxon>
        <taxon>Nocardioides</taxon>
    </lineage>
</organism>
<dbReference type="RefSeq" id="WP_179650960.1">
    <property type="nucleotide sequence ID" value="NZ_JACBZM010000001.1"/>
</dbReference>
<evidence type="ECO:0000256" key="1">
    <source>
        <dbReference type="SAM" id="Phobius"/>
    </source>
</evidence>